<evidence type="ECO:0000256" key="1">
    <source>
        <dbReference type="SAM" id="MobiDB-lite"/>
    </source>
</evidence>
<proteinExistence type="predicted"/>
<evidence type="ECO:0000313" key="3">
    <source>
        <dbReference type="Proteomes" id="UP001597353"/>
    </source>
</evidence>
<evidence type="ECO:0000313" key="2">
    <source>
        <dbReference type="EMBL" id="MFD1914374.1"/>
    </source>
</evidence>
<dbReference type="InterPro" id="IPR003772">
    <property type="entry name" value="YceD"/>
</dbReference>
<dbReference type="EMBL" id="JBHUGH010000037">
    <property type="protein sequence ID" value="MFD1914374.1"/>
    <property type="molecule type" value="Genomic_DNA"/>
</dbReference>
<protein>
    <submittedName>
        <fullName evidence="2">YceD family protein</fullName>
    </submittedName>
</protein>
<reference evidence="3" key="1">
    <citation type="journal article" date="2019" name="Int. J. Syst. Evol. Microbiol.">
        <title>The Global Catalogue of Microorganisms (GCM) 10K type strain sequencing project: providing services to taxonomists for standard genome sequencing and annotation.</title>
        <authorList>
            <consortium name="The Broad Institute Genomics Platform"/>
            <consortium name="The Broad Institute Genome Sequencing Center for Infectious Disease"/>
            <person name="Wu L."/>
            <person name="Ma J."/>
        </authorList>
    </citation>
    <scope>NUCLEOTIDE SEQUENCE [LARGE SCALE GENOMIC DNA]</scope>
    <source>
        <strain evidence="3">CGMCC 4.7242</strain>
    </source>
</reference>
<gene>
    <name evidence="2" type="ORF">ACFSGJ_19400</name>
</gene>
<keyword evidence="3" id="KW-1185">Reference proteome</keyword>
<sequence length="219" mass="22806">MTDQVTDQPYSHPLRVADLPGRKPSRFEIVPDDGQLQAIAAAIGASNLRKVRMKGELRPLGRTDWELEAELGATVVQPCIVTLAPVTTRIDEPLSRRWLRDMPEPAGDEAEMPADDGAEPLGPVIDLGIVLTEALALALPLYPRAPGAELGEAGFAPPGAEPLSEDKIRPFAALAALRDKLGTAPAQGDGAEEAPGSEADGGVDGKAAAKPGGGLSKDD</sequence>
<name>A0ABW4SC63_9RHOB</name>
<comment type="caution">
    <text evidence="2">The sequence shown here is derived from an EMBL/GenBank/DDBJ whole genome shotgun (WGS) entry which is preliminary data.</text>
</comment>
<organism evidence="2 3">
    <name type="scientific">Halodurantibacterium flavum</name>
    <dbReference type="NCBI Taxonomy" id="1382802"/>
    <lineage>
        <taxon>Bacteria</taxon>
        <taxon>Pseudomonadati</taxon>
        <taxon>Pseudomonadota</taxon>
        <taxon>Alphaproteobacteria</taxon>
        <taxon>Rhodobacterales</taxon>
        <taxon>Paracoccaceae</taxon>
        <taxon>Halodurantibacterium</taxon>
    </lineage>
</organism>
<feature type="region of interest" description="Disordered" evidence="1">
    <location>
        <begin position="183"/>
        <end position="219"/>
    </location>
</feature>
<dbReference type="Proteomes" id="UP001597353">
    <property type="component" value="Unassembled WGS sequence"/>
</dbReference>
<dbReference type="Pfam" id="PF02620">
    <property type="entry name" value="YceD"/>
    <property type="match status" value="1"/>
</dbReference>
<dbReference type="RefSeq" id="WP_390265684.1">
    <property type="nucleotide sequence ID" value="NZ_JBHUGH010000037.1"/>
</dbReference>
<accession>A0ABW4SC63</accession>